<protein>
    <submittedName>
        <fullName evidence="1">Uncharacterized protein</fullName>
    </submittedName>
</protein>
<evidence type="ECO:0000313" key="2">
    <source>
        <dbReference type="Proteomes" id="UP000268093"/>
    </source>
</evidence>
<dbReference type="EMBL" id="RBNI01006701">
    <property type="protein sequence ID" value="RUP45842.1"/>
    <property type="molecule type" value="Genomic_DNA"/>
</dbReference>
<accession>A0A433D4S9</accession>
<name>A0A433D4S9_9FUNG</name>
<sequence length="60" mass="6894">MFRPHQGRNDCSEMAQSIRLISVKRSMCLGRHSPPRKVQPLVIGRARQRYVVRHKGHCGA</sequence>
<dbReference type="OrthoDB" id="655540at2759"/>
<reference evidence="1 2" key="1">
    <citation type="journal article" date="2018" name="New Phytol.">
        <title>Phylogenomics of Endogonaceae and evolution of mycorrhizas within Mucoromycota.</title>
        <authorList>
            <person name="Chang Y."/>
            <person name="Desiro A."/>
            <person name="Na H."/>
            <person name="Sandor L."/>
            <person name="Lipzen A."/>
            <person name="Clum A."/>
            <person name="Barry K."/>
            <person name="Grigoriev I.V."/>
            <person name="Martin F.M."/>
            <person name="Stajich J.E."/>
            <person name="Smith M.E."/>
            <person name="Bonito G."/>
            <person name="Spatafora J.W."/>
        </authorList>
    </citation>
    <scope>NUCLEOTIDE SEQUENCE [LARGE SCALE GENOMIC DNA]</scope>
    <source>
        <strain evidence="1 2">GMNB39</strain>
    </source>
</reference>
<comment type="caution">
    <text evidence="1">The sequence shown here is derived from an EMBL/GenBank/DDBJ whole genome shotgun (WGS) entry which is preliminary data.</text>
</comment>
<evidence type="ECO:0000313" key="1">
    <source>
        <dbReference type="EMBL" id="RUP45842.1"/>
    </source>
</evidence>
<organism evidence="1 2">
    <name type="scientific">Jimgerdemannia flammicorona</name>
    <dbReference type="NCBI Taxonomy" id="994334"/>
    <lineage>
        <taxon>Eukaryota</taxon>
        <taxon>Fungi</taxon>
        <taxon>Fungi incertae sedis</taxon>
        <taxon>Mucoromycota</taxon>
        <taxon>Mucoromycotina</taxon>
        <taxon>Endogonomycetes</taxon>
        <taxon>Endogonales</taxon>
        <taxon>Endogonaceae</taxon>
        <taxon>Jimgerdemannia</taxon>
    </lineage>
</organism>
<proteinExistence type="predicted"/>
<keyword evidence="2" id="KW-1185">Reference proteome</keyword>
<dbReference type="Proteomes" id="UP000268093">
    <property type="component" value="Unassembled WGS sequence"/>
</dbReference>
<gene>
    <name evidence="1" type="ORF">BC936DRAFT_147670</name>
</gene>